<dbReference type="EMBL" id="JAZDWU010000010">
    <property type="protein sequence ID" value="KAK9988446.1"/>
    <property type="molecule type" value="Genomic_DNA"/>
</dbReference>
<evidence type="ECO:0000256" key="2">
    <source>
        <dbReference type="SAM" id="MobiDB-lite"/>
    </source>
</evidence>
<keyword evidence="1" id="KW-0863">Zinc-finger</keyword>
<dbReference type="Pfam" id="PF14111">
    <property type="entry name" value="DUF4283"/>
    <property type="match status" value="1"/>
</dbReference>
<evidence type="ECO:0000259" key="3">
    <source>
        <dbReference type="PROSITE" id="PS50158"/>
    </source>
</evidence>
<comment type="caution">
    <text evidence="4">The sequence shown here is derived from an EMBL/GenBank/DDBJ whole genome shotgun (WGS) entry which is preliminary data.</text>
</comment>
<name>A0AAW2BRA5_9ROSI</name>
<dbReference type="InterPro" id="IPR040256">
    <property type="entry name" value="At4g02000-like"/>
</dbReference>
<keyword evidence="1" id="KW-0479">Metal-binding</keyword>
<dbReference type="PROSITE" id="PS50158">
    <property type="entry name" value="ZF_CCHC"/>
    <property type="match status" value="1"/>
</dbReference>
<feature type="region of interest" description="Disordered" evidence="2">
    <location>
        <begin position="349"/>
        <end position="368"/>
    </location>
</feature>
<reference evidence="4 5" key="1">
    <citation type="submission" date="2024-01" db="EMBL/GenBank/DDBJ databases">
        <title>A telomere-to-telomere, gap-free genome of sweet tea (Lithocarpus litseifolius).</title>
        <authorList>
            <person name="Zhou J."/>
        </authorList>
    </citation>
    <scope>NUCLEOTIDE SEQUENCE [LARGE SCALE GENOMIC DNA]</scope>
    <source>
        <strain evidence="4">Zhou-2022a</strain>
        <tissue evidence="4">Leaf</tissue>
    </source>
</reference>
<evidence type="ECO:0000256" key="1">
    <source>
        <dbReference type="PROSITE-ProRule" id="PRU00047"/>
    </source>
</evidence>
<keyword evidence="1" id="KW-0862">Zinc</keyword>
<dbReference type="InterPro" id="IPR001878">
    <property type="entry name" value="Znf_CCHC"/>
</dbReference>
<proteinExistence type="predicted"/>
<evidence type="ECO:0000313" key="5">
    <source>
        <dbReference type="Proteomes" id="UP001459277"/>
    </source>
</evidence>
<sequence length="368" mass="40783">MDSDFVQKLQNIKLTEDEGVAIRVGSVHRDRILDECSLSLLGRFLTNRSFNQRAAKTLLRSVWKMGSDVRIVNVGDGVFQFKFSMESQLKWVLANGPWSFEDHPLVLCRWERGMTAASVRFTSIPMWVQVWGLPFDLLSEEVGRDVGNGLGKVVEVNQKFFSSDQAHFLRVRVELPLEKPLCRGGVVASPEGDKVCIGFKYERLVGLCFKCGRIGHEVRDCSFHVEHQQELPYGEWLKAGFRQTITSANNGGRSELREINAQMGLSRGGVSMPSTKESVNSEFDTVGVVLEQNHRSVANAGSAAGPSKGGAKVESVETAGRVASTAGKLTPNFEAIITELDQAIQSEPTISNSKSIREEQQSQQFKFL</sequence>
<feature type="domain" description="CCHC-type" evidence="3">
    <location>
        <begin position="208"/>
        <end position="221"/>
    </location>
</feature>
<protein>
    <recommendedName>
        <fullName evidence="3">CCHC-type domain-containing protein</fullName>
    </recommendedName>
</protein>
<organism evidence="4 5">
    <name type="scientific">Lithocarpus litseifolius</name>
    <dbReference type="NCBI Taxonomy" id="425828"/>
    <lineage>
        <taxon>Eukaryota</taxon>
        <taxon>Viridiplantae</taxon>
        <taxon>Streptophyta</taxon>
        <taxon>Embryophyta</taxon>
        <taxon>Tracheophyta</taxon>
        <taxon>Spermatophyta</taxon>
        <taxon>Magnoliopsida</taxon>
        <taxon>eudicotyledons</taxon>
        <taxon>Gunneridae</taxon>
        <taxon>Pentapetalae</taxon>
        <taxon>rosids</taxon>
        <taxon>fabids</taxon>
        <taxon>Fagales</taxon>
        <taxon>Fagaceae</taxon>
        <taxon>Lithocarpus</taxon>
    </lineage>
</organism>
<keyword evidence="5" id="KW-1185">Reference proteome</keyword>
<dbReference type="Pfam" id="PF14392">
    <property type="entry name" value="zf-CCHC_4"/>
    <property type="match status" value="1"/>
</dbReference>
<dbReference type="InterPro" id="IPR025836">
    <property type="entry name" value="Zn_knuckle_CX2CX4HX4C"/>
</dbReference>
<dbReference type="InterPro" id="IPR025558">
    <property type="entry name" value="DUF4283"/>
</dbReference>
<dbReference type="PANTHER" id="PTHR31286">
    <property type="entry name" value="GLYCINE-RICH CELL WALL STRUCTURAL PROTEIN 1.8-LIKE"/>
    <property type="match status" value="1"/>
</dbReference>
<accession>A0AAW2BRA5</accession>
<dbReference type="GO" id="GO:0008270">
    <property type="term" value="F:zinc ion binding"/>
    <property type="evidence" value="ECO:0007669"/>
    <property type="project" value="UniProtKB-KW"/>
</dbReference>
<evidence type="ECO:0000313" key="4">
    <source>
        <dbReference type="EMBL" id="KAK9988446.1"/>
    </source>
</evidence>
<dbReference type="GO" id="GO:0003676">
    <property type="term" value="F:nucleic acid binding"/>
    <property type="evidence" value="ECO:0007669"/>
    <property type="project" value="InterPro"/>
</dbReference>
<dbReference type="Proteomes" id="UP001459277">
    <property type="component" value="Unassembled WGS sequence"/>
</dbReference>
<gene>
    <name evidence="4" type="ORF">SO802_028685</name>
</gene>
<dbReference type="AlphaFoldDB" id="A0AAW2BRA5"/>
<dbReference type="PANTHER" id="PTHR31286:SF178">
    <property type="entry name" value="DUF4283 DOMAIN-CONTAINING PROTEIN"/>
    <property type="match status" value="1"/>
</dbReference>